<feature type="transmembrane region" description="Helical" evidence="1">
    <location>
        <begin position="6"/>
        <end position="39"/>
    </location>
</feature>
<comment type="caution">
    <text evidence="2">The sequence shown here is derived from an EMBL/GenBank/DDBJ whole genome shotgun (WGS) entry which is preliminary data.</text>
</comment>
<keyword evidence="3" id="KW-1185">Reference proteome</keyword>
<reference evidence="2 3" key="1">
    <citation type="submission" date="2017-01" db="EMBL/GenBank/DDBJ databases">
        <authorList>
            <person name="Varghese N."/>
            <person name="Submissions S."/>
        </authorList>
    </citation>
    <scope>NUCLEOTIDE SEQUENCE [LARGE SCALE GENOMIC DNA]</scope>
    <source>
        <strain evidence="2 3">ATCC 23464</strain>
    </source>
</reference>
<accession>A0ABY1JKR9</accession>
<keyword evidence="1" id="KW-0812">Transmembrane</keyword>
<keyword evidence="1" id="KW-1133">Transmembrane helix</keyword>
<dbReference type="RefSeq" id="WP_156510166.1">
    <property type="nucleotide sequence ID" value="NZ_FTNK01000001.1"/>
</dbReference>
<gene>
    <name evidence="2" type="ORF">SAMN05421578_101285</name>
</gene>
<name>A0ABY1JKR9_9BACL</name>
<evidence type="ECO:0000256" key="1">
    <source>
        <dbReference type="SAM" id="Phobius"/>
    </source>
</evidence>
<evidence type="ECO:0000313" key="2">
    <source>
        <dbReference type="EMBL" id="SIQ33890.1"/>
    </source>
</evidence>
<sequence>MYNNGLYVLLILSSITMMFVLEMSTLPMFALVGAIAISVLGMYRNKTRKQV</sequence>
<protein>
    <submittedName>
        <fullName evidence="2">Uncharacterized protein</fullName>
    </submittedName>
</protein>
<dbReference type="EMBL" id="FTNK01000001">
    <property type="protein sequence ID" value="SIQ33890.1"/>
    <property type="molecule type" value="Genomic_DNA"/>
</dbReference>
<dbReference type="Proteomes" id="UP000186666">
    <property type="component" value="Unassembled WGS sequence"/>
</dbReference>
<evidence type="ECO:0000313" key="3">
    <source>
        <dbReference type="Proteomes" id="UP000186666"/>
    </source>
</evidence>
<proteinExistence type="predicted"/>
<organism evidence="2 3">
    <name type="scientific">Paenibacillus macquariensis</name>
    <dbReference type="NCBI Taxonomy" id="948756"/>
    <lineage>
        <taxon>Bacteria</taxon>
        <taxon>Bacillati</taxon>
        <taxon>Bacillota</taxon>
        <taxon>Bacilli</taxon>
        <taxon>Bacillales</taxon>
        <taxon>Paenibacillaceae</taxon>
        <taxon>Paenibacillus</taxon>
    </lineage>
</organism>
<keyword evidence="1" id="KW-0472">Membrane</keyword>